<evidence type="ECO:0000313" key="8">
    <source>
        <dbReference type="Proteomes" id="UP000587608"/>
    </source>
</evidence>
<dbReference type="GO" id="GO:0016491">
    <property type="term" value="F:oxidoreductase activity"/>
    <property type="evidence" value="ECO:0007669"/>
    <property type="project" value="InterPro"/>
</dbReference>
<evidence type="ECO:0000259" key="6">
    <source>
        <dbReference type="SMART" id="SM00829"/>
    </source>
</evidence>
<dbReference type="GO" id="GO:0005737">
    <property type="term" value="C:cytoplasm"/>
    <property type="evidence" value="ECO:0007669"/>
    <property type="project" value="UniProtKB-SubCell"/>
</dbReference>
<dbReference type="SUPFAM" id="SSF51735">
    <property type="entry name" value="NAD(P)-binding Rossmann-fold domains"/>
    <property type="match status" value="1"/>
</dbReference>
<name>A0A7W2HVF0_9ACTN</name>
<comment type="caution">
    <text evidence="7">The sequence shown here is derived from an EMBL/GenBank/DDBJ whole genome shotgun (WGS) entry which is preliminary data.</text>
</comment>
<evidence type="ECO:0000256" key="5">
    <source>
        <dbReference type="ARBA" id="ARBA00022884"/>
    </source>
</evidence>
<dbReference type="Pfam" id="PF13602">
    <property type="entry name" value="ADH_zinc_N_2"/>
    <property type="match status" value="1"/>
</dbReference>
<dbReference type="RefSeq" id="WP_191853148.1">
    <property type="nucleotide sequence ID" value="NZ_JACERG010000010.1"/>
</dbReference>
<keyword evidence="4" id="KW-0521">NADP</keyword>
<dbReference type="CDD" id="cd05289">
    <property type="entry name" value="MDR_like_2"/>
    <property type="match status" value="1"/>
</dbReference>
<dbReference type="PROSITE" id="PS01162">
    <property type="entry name" value="QOR_ZETA_CRYSTAL"/>
    <property type="match status" value="1"/>
</dbReference>
<dbReference type="AlphaFoldDB" id="A0A7W2HVF0"/>
<dbReference type="InterPro" id="IPR002364">
    <property type="entry name" value="Quin_OxRdtase/zeta-crystal_CS"/>
</dbReference>
<evidence type="ECO:0000256" key="1">
    <source>
        <dbReference type="ARBA" id="ARBA00004496"/>
    </source>
</evidence>
<accession>A0A7W2HVF0</accession>
<dbReference type="PANTHER" id="PTHR44154:SF1">
    <property type="entry name" value="QUINONE OXIDOREDUCTASE"/>
    <property type="match status" value="1"/>
</dbReference>
<reference evidence="7 8" key="1">
    <citation type="submission" date="2020-07" db="EMBL/GenBank/DDBJ databases">
        <title>Differential regulation of undecylprodigiosin biosynthesis in the yeast-scavenging Streptomyces strain MBK6.</title>
        <authorList>
            <person name="Baral B."/>
            <person name="Siitonen V."/>
            <person name="Laughlin M."/>
            <person name="Yamada K."/>
            <person name="Ilomaeki M."/>
            <person name="Metsae-Ketelae M."/>
            <person name="Niemi J."/>
        </authorList>
    </citation>
    <scope>NUCLEOTIDE SEQUENCE [LARGE SCALE GENOMIC DNA]</scope>
    <source>
        <strain evidence="7 8">MBK6</strain>
    </source>
</reference>
<dbReference type="InterPro" id="IPR036291">
    <property type="entry name" value="NAD(P)-bd_dom_sf"/>
</dbReference>
<evidence type="ECO:0000256" key="2">
    <source>
        <dbReference type="ARBA" id="ARBA00011881"/>
    </source>
</evidence>
<organism evidence="7 8">
    <name type="scientific">Streptomyces griseoaurantiacus</name>
    <dbReference type="NCBI Taxonomy" id="68213"/>
    <lineage>
        <taxon>Bacteria</taxon>
        <taxon>Bacillati</taxon>
        <taxon>Actinomycetota</taxon>
        <taxon>Actinomycetes</taxon>
        <taxon>Kitasatosporales</taxon>
        <taxon>Streptomycetaceae</taxon>
        <taxon>Streptomyces</taxon>
        <taxon>Streptomyces aurantiacus group</taxon>
    </lineage>
</organism>
<evidence type="ECO:0000256" key="3">
    <source>
        <dbReference type="ARBA" id="ARBA00022490"/>
    </source>
</evidence>
<sequence>MRKVSFSEYGGPEVLRLVDAEEPHAGPGRIRVAVRAAGVNPVDWRIREGQFRDRRPLDLPAGTGFDAAGVVDEVGEGLEGEVAVGDRVFGLGTETYAEFAVLSHWARMPEGLTFEEAAGYPSVTETALRILRQVGVRPGQTLLVSGAAGGVGSAVMQIARDRGVAVIGTASAANQEYLRGLGALATTYGEGWVERVRRLGEVDAALDLAGSGVLRELVALTGDPDKVITISDLGAAEAGVRFSGEEENPRQALAEAADLVARGRLRIPVEKVYTLDEAAAAQADSRAGHTRGRRVVRV</sequence>
<protein>
    <submittedName>
        <fullName evidence="7">NADP-dependent oxidoreductase</fullName>
    </submittedName>
</protein>
<evidence type="ECO:0000256" key="4">
    <source>
        <dbReference type="ARBA" id="ARBA00022857"/>
    </source>
</evidence>
<feature type="domain" description="Enoyl reductase (ER)" evidence="6">
    <location>
        <begin position="10"/>
        <end position="296"/>
    </location>
</feature>
<dbReference type="GO" id="GO:0008270">
    <property type="term" value="F:zinc ion binding"/>
    <property type="evidence" value="ECO:0007669"/>
    <property type="project" value="InterPro"/>
</dbReference>
<evidence type="ECO:0000313" key="7">
    <source>
        <dbReference type="EMBL" id="MBA5222998.1"/>
    </source>
</evidence>
<gene>
    <name evidence="7" type="ORF">H1X69_16450</name>
</gene>
<dbReference type="Gene3D" id="3.90.180.10">
    <property type="entry name" value="Medium-chain alcohol dehydrogenases, catalytic domain"/>
    <property type="match status" value="1"/>
</dbReference>
<dbReference type="Pfam" id="PF08240">
    <property type="entry name" value="ADH_N"/>
    <property type="match status" value="1"/>
</dbReference>
<proteinExistence type="predicted"/>
<dbReference type="InterPro" id="IPR051603">
    <property type="entry name" value="Zinc-ADH_QOR/CCCR"/>
</dbReference>
<dbReference type="SUPFAM" id="SSF50129">
    <property type="entry name" value="GroES-like"/>
    <property type="match status" value="1"/>
</dbReference>
<dbReference type="SMART" id="SM00829">
    <property type="entry name" value="PKS_ER"/>
    <property type="match status" value="1"/>
</dbReference>
<dbReference type="Gene3D" id="3.40.50.720">
    <property type="entry name" value="NAD(P)-binding Rossmann-like Domain"/>
    <property type="match status" value="1"/>
</dbReference>
<comment type="subunit">
    <text evidence="2">Homotetramer.</text>
</comment>
<dbReference type="GO" id="GO:0003723">
    <property type="term" value="F:RNA binding"/>
    <property type="evidence" value="ECO:0007669"/>
    <property type="project" value="UniProtKB-KW"/>
</dbReference>
<dbReference type="InterPro" id="IPR013154">
    <property type="entry name" value="ADH-like_N"/>
</dbReference>
<comment type="subcellular location">
    <subcellularLocation>
        <location evidence="1">Cytoplasm</location>
    </subcellularLocation>
</comment>
<keyword evidence="3" id="KW-0963">Cytoplasm</keyword>
<dbReference type="EMBL" id="JACERG010000010">
    <property type="protein sequence ID" value="MBA5222998.1"/>
    <property type="molecule type" value="Genomic_DNA"/>
</dbReference>
<dbReference type="PANTHER" id="PTHR44154">
    <property type="entry name" value="QUINONE OXIDOREDUCTASE"/>
    <property type="match status" value="1"/>
</dbReference>
<dbReference type="InterPro" id="IPR011032">
    <property type="entry name" value="GroES-like_sf"/>
</dbReference>
<keyword evidence="5" id="KW-0694">RNA-binding</keyword>
<dbReference type="InterPro" id="IPR020843">
    <property type="entry name" value="ER"/>
</dbReference>
<dbReference type="Proteomes" id="UP000587608">
    <property type="component" value="Unassembled WGS sequence"/>
</dbReference>